<keyword evidence="3 6" id="KW-0547">Nucleotide-binding</keyword>
<keyword evidence="4 6" id="KW-0067">ATP-binding</keyword>
<accession>A0A060ADN1</accession>
<feature type="binding site" evidence="6">
    <location>
        <begin position="30"/>
        <end position="35"/>
    </location>
    <ligand>
        <name>ATP</name>
        <dbReference type="ChEBI" id="CHEBI:30616"/>
    </ligand>
</feature>
<dbReference type="Pfam" id="PF01171">
    <property type="entry name" value="ATP_bind_3"/>
    <property type="match status" value="1"/>
</dbReference>
<evidence type="ECO:0000313" key="8">
    <source>
        <dbReference type="EMBL" id="AIA61081.1"/>
    </source>
</evidence>
<dbReference type="InterPro" id="IPR014729">
    <property type="entry name" value="Rossmann-like_a/b/a_fold"/>
</dbReference>
<dbReference type="CDD" id="cd01992">
    <property type="entry name" value="TilS_N"/>
    <property type="match status" value="1"/>
</dbReference>
<dbReference type="InterPro" id="IPR012094">
    <property type="entry name" value="tRNA_Ile_lys_synt"/>
</dbReference>
<keyword evidence="2 6" id="KW-0819">tRNA processing</keyword>
<dbReference type="Gene3D" id="3.40.50.620">
    <property type="entry name" value="HUPs"/>
    <property type="match status" value="1"/>
</dbReference>
<organism evidence="8">
    <name type="scientific">Cyanidiaceae sp. MX-AZ01</name>
    <dbReference type="NCBI Taxonomy" id="1503164"/>
    <lineage>
        <taxon>Eukaryota</taxon>
        <taxon>Rhodophyta</taxon>
        <taxon>Bangiophyceae</taxon>
        <taxon>Cyanidiales</taxon>
        <taxon>Cyanidiaceae</taxon>
    </lineage>
</organism>
<keyword evidence="8" id="KW-0934">Plastid</keyword>
<dbReference type="InterPro" id="IPR011063">
    <property type="entry name" value="TilS/TtcA_N"/>
</dbReference>
<reference evidence="8" key="1">
    <citation type="submission" date="2014-03" db="EMBL/GenBank/DDBJ databases">
        <title>Metagenomic reconstruction of the complete chloroplast and mitochondrial genomes of a novel unicellular red alga from the Cyanidiaceae family.</title>
        <authorList>
            <person name="Servin-Garciduenas L.E."/>
            <person name="Martinez-Romero E."/>
        </authorList>
    </citation>
    <scope>NUCLEOTIDE SEQUENCE</scope>
    <source>
        <strain evidence="8">MX-AZ01</strain>
    </source>
</reference>
<keyword evidence="8" id="KW-0150">Chloroplast</keyword>
<dbReference type="InterPro" id="IPR012795">
    <property type="entry name" value="tRNA_Ile_lys_synt_N"/>
</dbReference>
<comment type="domain">
    <text evidence="6">The N-terminal region contains the highly conserved SGGXDS motif, predicted to be a P-loop motif involved in ATP binding.</text>
</comment>
<dbReference type="AlphaFoldDB" id="A0A060ADN1"/>
<dbReference type="HAMAP" id="MF_01161">
    <property type="entry name" value="tRNA_Ile_lys_synt"/>
    <property type="match status" value="1"/>
</dbReference>
<evidence type="ECO:0000256" key="1">
    <source>
        <dbReference type="ARBA" id="ARBA00022598"/>
    </source>
</evidence>
<comment type="catalytic activity">
    <reaction evidence="5 6">
        <text>cytidine(34) in tRNA(Ile2) + L-lysine + ATP = lysidine(34) in tRNA(Ile2) + AMP + diphosphate + H(+)</text>
        <dbReference type="Rhea" id="RHEA:43744"/>
        <dbReference type="Rhea" id="RHEA-COMP:10625"/>
        <dbReference type="Rhea" id="RHEA-COMP:10670"/>
        <dbReference type="ChEBI" id="CHEBI:15378"/>
        <dbReference type="ChEBI" id="CHEBI:30616"/>
        <dbReference type="ChEBI" id="CHEBI:32551"/>
        <dbReference type="ChEBI" id="CHEBI:33019"/>
        <dbReference type="ChEBI" id="CHEBI:82748"/>
        <dbReference type="ChEBI" id="CHEBI:83665"/>
        <dbReference type="ChEBI" id="CHEBI:456215"/>
        <dbReference type="EC" id="6.3.4.19"/>
    </reaction>
</comment>
<dbReference type="PANTHER" id="PTHR43033:SF1">
    <property type="entry name" value="TRNA(ILE)-LYSIDINE SYNTHASE-RELATED"/>
    <property type="match status" value="1"/>
</dbReference>
<keyword evidence="1 6" id="KW-0436">Ligase</keyword>
<dbReference type="GO" id="GO:0006400">
    <property type="term" value="P:tRNA modification"/>
    <property type="evidence" value="ECO:0007669"/>
    <property type="project" value="UniProtKB-UniRule"/>
</dbReference>
<dbReference type="EMBL" id="KJ569775">
    <property type="protein sequence ID" value="AIA61081.1"/>
    <property type="molecule type" value="Genomic_DNA"/>
</dbReference>
<evidence type="ECO:0000256" key="6">
    <source>
        <dbReference type="HAMAP-Rule" id="MF_01161"/>
    </source>
</evidence>
<dbReference type="GO" id="GO:0032267">
    <property type="term" value="F:tRNA(Ile)-lysidine synthase activity"/>
    <property type="evidence" value="ECO:0007669"/>
    <property type="project" value="UniProtKB-EC"/>
</dbReference>
<evidence type="ECO:0000256" key="4">
    <source>
        <dbReference type="ARBA" id="ARBA00022840"/>
    </source>
</evidence>
<dbReference type="EC" id="6.3.4.19" evidence="6"/>
<dbReference type="SUPFAM" id="SSF52402">
    <property type="entry name" value="Adenine nucleotide alpha hydrolases-like"/>
    <property type="match status" value="1"/>
</dbReference>
<proteinExistence type="inferred from homology"/>
<dbReference type="GO" id="GO:0009507">
    <property type="term" value="C:chloroplast"/>
    <property type="evidence" value="ECO:0007669"/>
    <property type="project" value="UniProtKB-SubCell"/>
</dbReference>
<comment type="subcellular location">
    <subcellularLocation>
        <location evidence="6">Plastid</location>
        <location evidence="6">Chloroplast</location>
    </subcellularLocation>
</comment>
<evidence type="ECO:0000256" key="3">
    <source>
        <dbReference type="ARBA" id="ARBA00022741"/>
    </source>
</evidence>
<protein>
    <recommendedName>
        <fullName evidence="6">tRNA(Ile)-lysidine synthase, chloroplastic</fullName>
        <ecNumber evidence="6">6.3.4.19</ecNumber>
    </recommendedName>
    <alternativeName>
        <fullName evidence="6">tRNA(Ile)-2-lysyl-cytidine synthase</fullName>
    </alternativeName>
    <alternativeName>
        <fullName evidence="6">tRNA(Ile)-lysidine synthetase</fullName>
    </alternativeName>
</protein>
<evidence type="ECO:0000256" key="5">
    <source>
        <dbReference type="ARBA" id="ARBA00048539"/>
    </source>
</evidence>
<feature type="domain" description="tRNA(Ile)-lysidine/2-thiocytidine synthase N-terminal" evidence="7">
    <location>
        <begin position="25"/>
        <end position="196"/>
    </location>
</feature>
<evidence type="ECO:0000259" key="7">
    <source>
        <dbReference type="Pfam" id="PF01171"/>
    </source>
</evidence>
<comment type="similarity">
    <text evidence="6">Belongs to the tRNA(Ile)-lysidine synthase family.</text>
</comment>
<evidence type="ECO:0000256" key="2">
    <source>
        <dbReference type="ARBA" id="ARBA00022694"/>
    </source>
</evidence>
<name>A0A060ADN1_9RHOD</name>
<dbReference type="GO" id="GO:0005524">
    <property type="term" value="F:ATP binding"/>
    <property type="evidence" value="ECO:0007669"/>
    <property type="project" value="UniProtKB-UniRule"/>
</dbReference>
<geneLocation type="chloroplast" evidence="8"/>
<comment type="function">
    <text evidence="6">Ligates lysine onto the cytidine present at position 34 of the AUA codon-specific tRNA(Ile) that contains the anticodon CAU, in an ATP-dependent manner. Cytidine is converted to lysidine, thus changing the amino acid specificity of the tRNA from methionine to isoleucine.</text>
</comment>
<sequence>MSTYTQLHFQIQRWFQLSSIKNHTWLLAISGGQDSLCLLKIMHDLKPHALCIVHFDHRWSSTSAFVALRVYYLARYLACSWRYYRTAYDVVTEHKARQYRYANLIQLLKTTQFHGICTAHSASDDIETYLDQWLSQRNTEGIWRLCHLSASQILLRPLIGLTRAQTSWFTFITYLPTWSDISNYQTKFKRNQIRHQLLPYIKNVNKRFSVSVTSVLSPLVICDSQVWKCLPIWLQYQIATHWGLTSKQTKQLILRYNNKYELARYSSTNRFSACDSCRSYHFNLVIK</sequence>
<dbReference type="PANTHER" id="PTHR43033">
    <property type="entry name" value="TRNA(ILE)-LYSIDINE SYNTHASE-RELATED"/>
    <property type="match status" value="1"/>
</dbReference>
<gene>
    <name evidence="8" type="primary">ycf62</name>
    <name evidence="6" type="synonym">tilS</name>
</gene>
<dbReference type="NCBIfam" id="TIGR02432">
    <property type="entry name" value="lysidine_TilS_N"/>
    <property type="match status" value="1"/>
</dbReference>